<protein>
    <submittedName>
        <fullName evidence="2">Uncharacterized protein</fullName>
    </submittedName>
</protein>
<dbReference type="RefSeq" id="WP_011383980.1">
    <property type="nucleotide sequence ID" value="NC_007626.1"/>
</dbReference>
<dbReference type="OrthoDB" id="9839453at2"/>
<proteinExistence type="predicted"/>
<keyword evidence="3" id="KW-1185">Reference proteome</keyword>
<evidence type="ECO:0000313" key="3">
    <source>
        <dbReference type="Proteomes" id="UP000007058"/>
    </source>
</evidence>
<sequence>MNRLILGGLLPALMLSACASQSGKLAPDGPKGDLKASLPYLRMEIDNTKTCKGVVTSDRLDSQQGSYYVRLGALYSSQDADTAMAYGVRTRPMLLRALWSDKTGFTLTATITVDSQPAYQATVPLYAVSHDSGQQGESFTTNLDLIWQNTFIKVQPGATLNVQFESKFSKTVETGALSAALRVAKVATTAMAPEAKILTTLNQGRMQTEARLWDKALGQLFAQNATEQISLVTTPEQIGSNSCGVVTLYAPGYNEEIDPQMKIGTWRVGVNDWRRSIFTDAACLTKALDGGCASDVISKLTPMRVLDEPVGGGKSIGTFLKEQDIVPIAISQTDSEVQKQEASSFCRRVTTSLVSLGLTDIDAKLGLWAFAMGYPMPTEISDALTQHPDCQNQIRPFEFRLPVSLGTSR</sequence>
<keyword evidence="1" id="KW-0732">Signal</keyword>
<dbReference type="KEGG" id="mag:amb1570"/>
<dbReference type="EMBL" id="AP007255">
    <property type="protein sequence ID" value="BAE50374.1"/>
    <property type="molecule type" value="Genomic_DNA"/>
</dbReference>
<evidence type="ECO:0000313" key="2">
    <source>
        <dbReference type="EMBL" id="BAE50374.1"/>
    </source>
</evidence>
<feature type="signal peptide" evidence="1">
    <location>
        <begin position="1"/>
        <end position="19"/>
    </location>
</feature>
<reference evidence="2 3" key="1">
    <citation type="journal article" date="2005" name="DNA Res.">
        <title>Complete genome sequence of the facultative anaerobic magnetotactic bacterium Magnetospirillum sp. strain AMB-1.</title>
        <authorList>
            <person name="Matsunaga T."/>
            <person name="Okamura Y."/>
            <person name="Fukuda Y."/>
            <person name="Wahyudi A.T."/>
            <person name="Murase Y."/>
            <person name="Takeyama H."/>
        </authorList>
    </citation>
    <scope>NUCLEOTIDE SEQUENCE [LARGE SCALE GENOMIC DNA]</scope>
    <source>
        <strain evidence="3">ATCC 700264 / AMB-1</strain>
    </source>
</reference>
<dbReference type="PROSITE" id="PS51257">
    <property type="entry name" value="PROKAR_LIPOPROTEIN"/>
    <property type="match status" value="1"/>
</dbReference>
<evidence type="ECO:0000256" key="1">
    <source>
        <dbReference type="SAM" id="SignalP"/>
    </source>
</evidence>
<accession>Q2W701</accession>
<dbReference type="AlphaFoldDB" id="Q2W701"/>
<feature type="chain" id="PRO_5004218234" evidence="1">
    <location>
        <begin position="20"/>
        <end position="409"/>
    </location>
</feature>
<dbReference type="STRING" id="342108.amb1570"/>
<dbReference type="HOGENOM" id="CLU_672339_0_0_5"/>
<gene>
    <name evidence="2" type="ordered locus">amb1570</name>
</gene>
<dbReference type="Proteomes" id="UP000007058">
    <property type="component" value="Chromosome"/>
</dbReference>
<name>Q2W701_PARM1</name>
<organism evidence="2 3">
    <name type="scientific">Paramagnetospirillum magneticum (strain ATCC 700264 / AMB-1)</name>
    <name type="common">Magnetospirillum magneticum</name>
    <dbReference type="NCBI Taxonomy" id="342108"/>
    <lineage>
        <taxon>Bacteria</taxon>
        <taxon>Pseudomonadati</taxon>
        <taxon>Pseudomonadota</taxon>
        <taxon>Alphaproteobacteria</taxon>
        <taxon>Rhodospirillales</taxon>
        <taxon>Magnetospirillaceae</taxon>
        <taxon>Paramagnetospirillum</taxon>
    </lineage>
</organism>